<dbReference type="STRING" id="1524460.IX84_05610"/>
<dbReference type="Pfam" id="PF02463">
    <property type="entry name" value="SMC_N"/>
    <property type="match status" value="1"/>
</dbReference>
<proteinExistence type="inferred from homology"/>
<evidence type="ECO:0000256" key="5">
    <source>
        <dbReference type="ARBA" id="ARBA00022763"/>
    </source>
</evidence>
<keyword evidence="4" id="KW-0547">Nucleotide-binding</keyword>
<evidence type="ECO:0000313" key="12">
    <source>
        <dbReference type="EMBL" id="KGE89225.1"/>
    </source>
</evidence>
<reference evidence="12 13" key="1">
    <citation type="journal article" date="2014" name="Int. J. Syst. Evol. Microbiol.">
        <title>Phaeodactylibacter xiamenensis gen. nov., sp. nov., a member of the family Saprospiraceae isolated from the marine alga Phaeodactylum tricornutum.</title>
        <authorList>
            <person name="Chen Z.Jr."/>
            <person name="Lei X."/>
            <person name="Lai Q."/>
            <person name="Li Y."/>
            <person name="Zhang B."/>
            <person name="Zhang J."/>
            <person name="Zhang H."/>
            <person name="Yang L."/>
            <person name="Zheng W."/>
            <person name="Tian Y."/>
            <person name="Yu Z."/>
            <person name="Xu H.Jr."/>
            <person name="Zheng T."/>
        </authorList>
    </citation>
    <scope>NUCLEOTIDE SEQUENCE [LARGE SCALE GENOMIC DNA]</scope>
    <source>
        <strain evidence="12 13">KD52</strain>
    </source>
</reference>
<evidence type="ECO:0000256" key="9">
    <source>
        <dbReference type="PIRNR" id="PIRNR003128"/>
    </source>
</evidence>
<gene>
    <name evidence="12" type="ORF">IX84_05610</name>
</gene>
<dbReference type="AlphaFoldDB" id="A0A098SAT2"/>
<dbReference type="FunFam" id="3.40.50.300:FF:000319">
    <property type="entry name" value="DNA repair protein RecN"/>
    <property type="match status" value="1"/>
</dbReference>
<dbReference type="InterPro" id="IPR004604">
    <property type="entry name" value="DNA_recomb/repair_RecN"/>
</dbReference>
<keyword evidence="10" id="KW-0175">Coiled coil</keyword>
<dbReference type="CDD" id="cd03241">
    <property type="entry name" value="ABC_RecN"/>
    <property type="match status" value="2"/>
</dbReference>
<keyword evidence="5 9" id="KW-0227">DNA damage</keyword>
<dbReference type="GO" id="GO:0009432">
    <property type="term" value="P:SOS response"/>
    <property type="evidence" value="ECO:0007669"/>
    <property type="project" value="TreeGrafter"/>
</dbReference>
<dbReference type="EMBL" id="JPOS01000012">
    <property type="protein sequence ID" value="KGE89225.1"/>
    <property type="molecule type" value="Genomic_DNA"/>
</dbReference>
<name>A0A098SAT2_9BACT</name>
<evidence type="ECO:0000259" key="11">
    <source>
        <dbReference type="Pfam" id="PF02463"/>
    </source>
</evidence>
<dbReference type="Gene3D" id="3.40.50.300">
    <property type="entry name" value="P-loop containing nucleotide triphosphate hydrolases"/>
    <property type="match status" value="2"/>
</dbReference>
<evidence type="ECO:0000256" key="3">
    <source>
        <dbReference type="ARBA" id="ARBA00021315"/>
    </source>
</evidence>
<evidence type="ECO:0000256" key="4">
    <source>
        <dbReference type="ARBA" id="ARBA00022741"/>
    </source>
</evidence>
<evidence type="ECO:0000313" key="13">
    <source>
        <dbReference type="Proteomes" id="UP000029736"/>
    </source>
</evidence>
<comment type="function">
    <text evidence="1 9">May be involved in recombinational repair of damaged DNA.</text>
</comment>
<feature type="coiled-coil region" evidence="10">
    <location>
        <begin position="328"/>
        <end position="366"/>
    </location>
</feature>
<dbReference type="OrthoDB" id="9806954at2"/>
<dbReference type="NCBIfam" id="TIGR00634">
    <property type="entry name" value="recN"/>
    <property type="match status" value="1"/>
</dbReference>
<dbReference type="PIRSF" id="PIRSF003128">
    <property type="entry name" value="RecN"/>
    <property type="match status" value="1"/>
</dbReference>
<feature type="domain" description="RecF/RecN/SMC N-terminal" evidence="11">
    <location>
        <begin position="1"/>
        <end position="508"/>
    </location>
</feature>
<sequence>MIERLHIRNYAIIEELTIDFSKGLTIITGETGAGKSILLGALGLVMGRRADIKSLYNLDSKCTIEGFFNVEAYDLRSFFDEHDLDFDPQVVIRREITPSGKSRAFVNDTPVTLNVLQDLSSTLIDLHQQFDNLDIHKVSFQLRLLDALAENRPLLAQYQSLFSAYQQDQKQLKTLIARQQQSAKELEFLQFQLEEFNTAELVDGEQEELEEELSRLTNAEDIKRTLAASFQQLSESEVSVIGQMEELTQAIKSVSSFDRRIEGLYGRFSGLVEELRDVAQEFESIADETEHDPERTQEVQERLDMVYRLQNKHQVASIKELLDIQADLQQQLDDIGDLSQEIERLQQSTQEQRQQLETMAEELSTRRHSVVGGFENKVEQMLAQLSMQHAKLKVDISRTEDLEPTGFDEVNFLFAANKGGRLQLIKDVASGGELSRLTLVVKSLVASAIPLPTLIFDEIDTGISGDVALKMGSILRQLSNEHQVVSITHSPQIASKANAHYFVYKKDKEDRTVTEVRPLEMEGRVYAIATMLSQDPPSESAINTAKELLLQSS</sequence>
<dbReference type="GO" id="GO:0006310">
    <property type="term" value="P:DNA recombination"/>
    <property type="evidence" value="ECO:0007669"/>
    <property type="project" value="InterPro"/>
</dbReference>
<keyword evidence="13" id="KW-1185">Reference proteome</keyword>
<dbReference type="PANTHER" id="PTHR11059">
    <property type="entry name" value="DNA REPAIR PROTEIN RECN"/>
    <property type="match status" value="1"/>
</dbReference>
<dbReference type="InterPro" id="IPR003395">
    <property type="entry name" value="RecF/RecN/SMC_N"/>
</dbReference>
<evidence type="ECO:0000256" key="2">
    <source>
        <dbReference type="ARBA" id="ARBA00009441"/>
    </source>
</evidence>
<accession>A0A098SAT2</accession>
<dbReference type="GO" id="GO:0005524">
    <property type="term" value="F:ATP binding"/>
    <property type="evidence" value="ECO:0007669"/>
    <property type="project" value="UniProtKB-KW"/>
</dbReference>
<organism evidence="12 13">
    <name type="scientific">Phaeodactylibacter xiamenensis</name>
    <dbReference type="NCBI Taxonomy" id="1524460"/>
    <lineage>
        <taxon>Bacteria</taxon>
        <taxon>Pseudomonadati</taxon>
        <taxon>Bacteroidota</taxon>
        <taxon>Saprospiria</taxon>
        <taxon>Saprospirales</taxon>
        <taxon>Haliscomenobacteraceae</taxon>
        <taxon>Phaeodactylibacter</taxon>
    </lineage>
</organism>
<evidence type="ECO:0000256" key="8">
    <source>
        <dbReference type="ARBA" id="ARBA00033408"/>
    </source>
</evidence>
<evidence type="ECO:0000256" key="6">
    <source>
        <dbReference type="ARBA" id="ARBA00022840"/>
    </source>
</evidence>
<keyword evidence="6" id="KW-0067">ATP-binding</keyword>
<dbReference type="GO" id="GO:0006281">
    <property type="term" value="P:DNA repair"/>
    <property type="evidence" value="ECO:0007669"/>
    <property type="project" value="UniProtKB-KW"/>
</dbReference>
<evidence type="ECO:0000256" key="1">
    <source>
        <dbReference type="ARBA" id="ARBA00003618"/>
    </source>
</evidence>
<dbReference type="GO" id="GO:0043590">
    <property type="term" value="C:bacterial nucleoid"/>
    <property type="evidence" value="ECO:0007669"/>
    <property type="project" value="TreeGrafter"/>
</dbReference>
<dbReference type="InterPro" id="IPR027417">
    <property type="entry name" value="P-loop_NTPase"/>
</dbReference>
<dbReference type="RefSeq" id="WP_044217175.1">
    <property type="nucleotide sequence ID" value="NZ_JBKAGJ010000001.1"/>
</dbReference>
<comment type="similarity">
    <text evidence="2 9">Belongs to the RecN family.</text>
</comment>
<dbReference type="SUPFAM" id="SSF52540">
    <property type="entry name" value="P-loop containing nucleoside triphosphate hydrolases"/>
    <property type="match status" value="2"/>
</dbReference>
<dbReference type="PANTHER" id="PTHR11059:SF0">
    <property type="entry name" value="DNA REPAIR PROTEIN RECN"/>
    <property type="match status" value="1"/>
</dbReference>
<dbReference type="Proteomes" id="UP000029736">
    <property type="component" value="Unassembled WGS sequence"/>
</dbReference>
<protein>
    <recommendedName>
        <fullName evidence="3 9">DNA repair protein RecN</fullName>
    </recommendedName>
    <alternativeName>
        <fullName evidence="8 9">Recombination protein N</fullName>
    </alternativeName>
</protein>
<evidence type="ECO:0000256" key="10">
    <source>
        <dbReference type="SAM" id="Coils"/>
    </source>
</evidence>
<evidence type="ECO:0000256" key="7">
    <source>
        <dbReference type="ARBA" id="ARBA00023204"/>
    </source>
</evidence>
<comment type="caution">
    <text evidence="12">The sequence shown here is derived from an EMBL/GenBank/DDBJ whole genome shotgun (WGS) entry which is preliminary data.</text>
</comment>
<keyword evidence="7 9" id="KW-0234">DNA repair</keyword>